<keyword evidence="3" id="KW-1185">Reference proteome</keyword>
<evidence type="ECO:0000259" key="1">
    <source>
        <dbReference type="Pfam" id="PF14794"/>
    </source>
</evidence>
<dbReference type="EMBL" id="PDOF01000001">
    <property type="protein sequence ID" value="PYZ97164.1"/>
    <property type="molecule type" value="Genomic_DNA"/>
</dbReference>
<feature type="domain" description="DUF4479" evidence="1">
    <location>
        <begin position="22"/>
        <end position="89"/>
    </location>
</feature>
<dbReference type="Gene3D" id="3.30.1940.10">
    <property type="entry name" value="YtpR-like"/>
    <property type="match status" value="1"/>
</dbReference>
<gene>
    <name evidence="2" type="ORF">CR205_00750</name>
</gene>
<comment type="caution">
    <text evidence="2">The sequence shown here is derived from an EMBL/GenBank/DDBJ whole genome shotgun (WGS) entry which is preliminary data.</text>
</comment>
<proteinExistence type="predicted"/>
<evidence type="ECO:0000313" key="2">
    <source>
        <dbReference type="EMBL" id="PYZ97164.1"/>
    </source>
</evidence>
<protein>
    <recommendedName>
        <fullName evidence="1">DUF4479 domain-containing protein</fullName>
    </recommendedName>
</protein>
<dbReference type="OrthoDB" id="9805455at2"/>
<dbReference type="Pfam" id="PF14794">
    <property type="entry name" value="DUF4479"/>
    <property type="match status" value="1"/>
</dbReference>
<dbReference type="RefSeq" id="WP_110515968.1">
    <property type="nucleotide sequence ID" value="NZ_PDOF01000001.1"/>
</dbReference>
<reference evidence="2 3" key="1">
    <citation type="submission" date="2017-10" db="EMBL/GenBank/DDBJ databases">
        <title>Bacillus sp. nov., a halophilic bacterium isolated from a Yangshapao Lake.</title>
        <authorList>
            <person name="Wang H."/>
        </authorList>
    </citation>
    <scope>NUCLEOTIDE SEQUENCE [LARGE SCALE GENOMIC DNA]</scope>
    <source>
        <strain evidence="2 3">YSP-3</strain>
    </source>
</reference>
<organism evidence="2 3">
    <name type="scientific">Alteribacter lacisalsi</name>
    <dbReference type="NCBI Taxonomy" id="2045244"/>
    <lineage>
        <taxon>Bacteria</taxon>
        <taxon>Bacillati</taxon>
        <taxon>Bacillota</taxon>
        <taxon>Bacilli</taxon>
        <taxon>Bacillales</taxon>
        <taxon>Bacillaceae</taxon>
        <taxon>Alteribacter</taxon>
    </lineage>
</organism>
<dbReference type="InterPro" id="IPR037154">
    <property type="entry name" value="YtpR-like_sf"/>
</dbReference>
<evidence type="ECO:0000313" key="3">
    <source>
        <dbReference type="Proteomes" id="UP000248066"/>
    </source>
</evidence>
<name>A0A2W0H5P1_9BACI</name>
<dbReference type="InterPro" id="IPR027855">
    <property type="entry name" value="DUF4479"/>
</dbReference>
<dbReference type="AlphaFoldDB" id="A0A2W0H5P1"/>
<dbReference type="Proteomes" id="UP000248066">
    <property type="component" value="Unassembled WGS sequence"/>
</dbReference>
<sequence>MKAYYNLDGAGDTLFVQLMDLDKAECNWTRIEGITRITEKETGKTAGYNIFNPSEYGSVSGKGRIEFNAGLVELINTALARNGIEESVEQE</sequence>
<accession>A0A2W0H5P1</accession>